<dbReference type="Proteomes" id="UP001367508">
    <property type="component" value="Unassembled WGS sequence"/>
</dbReference>
<accession>A0AAN9JWQ9</accession>
<dbReference type="Gene3D" id="3.80.10.10">
    <property type="entry name" value="Ribonuclease Inhibitor"/>
    <property type="match status" value="1"/>
</dbReference>
<dbReference type="SUPFAM" id="SSF52047">
    <property type="entry name" value="RNI-like"/>
    <property type="match status" value="1"/>
</dbReference>
<reference evidence="1 2" key="1">
    <citation type="submission" date="2024-01" db="EMBL/GenBank/DDBJ databases">
        <title>The genomes of 5 underutilized Papilionoideae crops provide insights into root nodulation and disease resistanc.</title>
        <authorList>
            <person name="Jiang F."/>
        </authorList>
    </citation>
    <scope>NUCLEOTIDE SEQUENCE [LARGE SCALE GENOMIC DNA]</scope>
    <source>
        <strain evidence="1">LVBAO_FW01</strain>
        <tissue evidence="1">Leaves</tissue>
    </source>
</reference>
<dbReference type="InterPro" id="IPR032675">
    <property type="entry name" value="LRR_dom_sf"/>
</dbReference>
<dbReference type="PANTHER" id="PTHR38926">
    <property type="entry name" value="F-BOX DOMAIN CONTAINING PROTEIN, EXPRESSED"/>
    <property type="match status" value="1"/>
</dbReference>
<evidence type="ECO:0000313" key="1">
    <source>
        <dbReference type="EMBL" id="KAK7305698.1"/>
    </source>
</evidence>
<proteinExistence type="predicted"/>
<comment type="caution">
    <text evidence="1">The sequence shown here is derived from an EMBL/GenBank/DDBJ whole genome shotgun (WGS) entry which is preliminary data.</text>
</comment>
<name>A0AAN9JWQ9_CANGL</name>
<dbReference type="EMBL" id="JAYMYQ010000011">
    <property type="protein sequence ID" value="KAK7305698.1"/>
    <property type="molecule type" value="Genomic_DNA"/>
</dbReference>
<dbReference type="Gene3D" id="1.20.1280.50">
    <property type="match status" value="1"/>
</dbReference>
<dbReference type="AlphaFoldDB" id="A0AAN9JWQ9"/>
<sequence>MAWCSSSAKDAEEEKNTTVPNWLEVPRDVTSKILKNLGAIHILMSARYVCPLWWNICKEPFMWRTIHISNLDALSYPRTYEIENMCCHAVDLSRGQLQDFKSDYIRFYPLLKYIANSKNQLRRLGLVNCWLISDKALIEVANKFPLLEELEISYTSVSHLSLEAIGQNVRYLLTLKFNKGAYRSFNIPFKLDAEAFAIGKTMQKLRHLELVGNNLTNDGLLAILEGCTQLESLNLRACFNVYLGGSLGKRCRVQIKDLSLPYDHIPENLYQDDEDDDDDYVDVERWRSKTYTFHILPREMTSSLQDIRVLTGISPPKRELVGGLVKMS</sequence>
<dbReference type="PANTHER" id="PTHR38926:SF2">
    <property type="entry name" value="F-BOX_LRR-REPEAT PROTEIN 21-RELATED"/>
    <property type="match status" value="1"/>
</dbReference>
<protein>
    <submittedName>
        <fullName evidence="1">Uncharacterized protein</fullName>
    </submittedName>
</protein>
<dbReference type="InterPro" id="IPR006553">
    <property type="entry name" value="Leu-rich_rpt_Cys-con_subtyp"/>
</dbReference>
<dbReference type="InterPro" id="IPR036047">
    <property type="entry name" value="F-box-like_dom_sf"/>
</dbReference>
<dbReference type="SMART" id="SM00367">
    <property type="entry name" value="LRR_CC"/>
    <property type="match status" value="4"/>
</dbReference>
<dbReference type="CDD" id="cd22164">
    <property type="entry name" value="F-box_AtSKIP19-like"/>
    <property type="match status" value="1"/>
</dbReference>
<organism evidence="1 2">
    <name type="scientific">Canavalia gladiata</name>
    <name type="common">Sword bean</name>
    <name type="synonym">Dolichos gladiatus</name>
    <dbReference type="NCBI Taxonomy" id="3824"/>
    <lineage>
        <taxon>Eukaryota</taxon>
        <taxon>Viridiplantae</taxon>
        <taxon>Streptophyta</taxon>
        <taxon>Embryophyta</taxon>
        <taxon>Tracheophyta</taxon>
        <taxon>Spermatophyta</taxon>
        <taxon>Magnoliopsida</taxon>
        <taxon>eudicotyledons</taxon>
        <taxon>Gunneridae</taxon>
        <taxon>Pentapetalae</taxon>
        <taxon>rosids</taxon>
        <taxon>fabids</taxon>
        <taxon>Fabales</taxon>
        <taxon>Fabaceae</taxon>
        <taxon>Papilionoideae</taxon>
        <taxon>50 kb inversion clade</taxon>
        <taxon>NPAAA clade</taxon>
        <taxon>indigoferoid/millettioid clade</taxon>
        <taxon>Phaseoleae</taxon>
        <taxon>Canavalia</taxon>
    </lineage>
</organism>
<evidence type="ECO:0000313" key="2">
    <source>
        <dbReference type="Proteomes" id="UP001367508"/>
    </source>
</evidence>
<keyword evidence="2" id="KW-1185">Reference proteome</keyword>
<gene>
    <name evidence="1" type="ORF">VNO77_43608</name>
</gene>
<dbReference type="SUPFAM" id="SSF81383">
    <property type="entry name" value="F-box domain"/>
    <property type="match status" value="1"/>
</dbReference>